<accession>A0ABW3G195</accession>
<evidence type="ECO:0000313" key="1">
    <source>
        <dbReference type="EMBL" id="MFD0923962.1"/>
    </source>
</evidence>
<comment type="caution">
    <text evidence="1">The sequence shown here is derived from an EMBL/GenBank/DDBJ whole genome shotgun (WGS) entry which is preliminary data.</text>
</comment>
<proteinExistence type="predicted"/>
<protein>
    <submittedName>
        <fullName evidence="1">Uncharacterized protein</fullName>
    </submittedName>
</protein>
<reference evidence="2" key="1">
    <citation type="journal article" date="2019" name="Int. J. Syst. Evol. Microbiol.">
        <title>The Global Catalogue of Microorganisms (GCM) 10K type strain sequencing project: providing services to taxonomists for standard genome sequencing and annotation.</title>
        <authorList>
            <consortium name="The Broad Institute Genomics Platform"/>
            <consortium name="The Broad Institute Genome Sequencing Center for Infectious Disease"/>
            <person name="Wu L."/>
            <person name="Ma J."/>
        </authorList>
    </citation>
    <scope>NUCLEOTIDE SEQUENCE [LARGE SCALE GENOMIC DNA]</scope>
    <source>
        <strain evidence="2">CCUG 56401</strain>
    </source>
</reference>
<dbReference type="RefSeq" id="WP_263248779.1">
    <property type="nucleotide sequence ID" value="NZ_BAABLT010000004.1"/>
</dbReference>
<organism evidence="1 2">
    <name type="scientific">Saccharopolyspora rosea</name>
    <dbReference type="NCBI Taxonomy" id="524884"/>
    <lineage>
        <taxon>Bacteria</taxon>
        <taxon>Bacillati</taxon>
        <taxon>Actinomycetota</taxon>
        <taxon>Actinomycetes</taxon>
        <taxon>Pseudonocardiales</taxon>
        <taxon>Pseudonocardiaceae</taxon>
        <taxon>Saccharopolyspora</taxon>
    </lineage>
</organism>
<sequence>MSTHAHNGMTAVAKAGARRETPQLVWLRERWPDLTESLADLLRADGRKVPEAWRRPANA</sequence>
<evidence type="ECO:0000313" key="2">
    <source>
        <dbReference type="Proteomes" id="UP001597018"/>
    </source>
</evidence>
<gene>
    <name evidence="1" type="ORF">ACFQ16_29810</name>
</gene>
<keyword evidence="2" id="KW-1185">Reference proteome</keyword>
<dbReference type="EMBL" id="JBHTIW010000050">
    <property type="protein sequence ID" value="MFD0923962.1"/>
    <property type="molecule type" value="Genomic_DNA"/>
</dbReference>
<dbReference type="Proteomes" id="UP001597018">
    <property type="component" value="Unassembled WGS sequence"/>
</dbReference>
<name>A0ABW3G195_9PSEU</name>